<dbReference type="PANTHER" id="PTHR45631:SF68">
    <property type="entry name" value="REPEAT FAMILY PROTEIN, PUTATIVE, EXPRESSED-RELATED"/>
    <property type="match status" value="1"/>
</dbReference>
<evidence type="ECO:0000256" key="4">
    <source>
        <dbReference type="ARBA" id="ARBA00022527"/>
    </source>
</evidence>
<comment type="subcellular location">
    <subcellularLocation>
        <location evidence="1">Cell membrane</location>
        <topology evidence="1">Single-pass membrane protein</topology>
    </subcellularLocation>
</comment>
<dbReference type="InterPro" id="IPR032675">
    <property type="entry name" value="LRR_dom_sf"/>
</dbReference>
<comment type="catalytic activity">
    <reaction evidence="16">
        <text>L-threonyl-[protein] + ATP = O-phospho-L-threonyl-[protein] + ADP + H(+)</text>
        <dbReference type="Rhea" id="RHEA:46608"/>
        <dbReference type="Rhea" id="RHEA-COMP:11060"/>
        <dbReference type="Rhea" id="RHEA-COMP:11605"/>
        <dbReference type="ChEBI" id="CHEBI:15378"/>
        <dbReference type="ChEBI" id="CHEBI:30013"/>
        <dbReference type="ChEBI" id="CHEBI:30616"/>
        <dbReference type="ChEBI" id="CHEBI:61977"/>
        <dbReference type="ChEBI" id="CHEBI:456216"/>
        <dbReference type="EC" id="2.7.11.1"/>
    </reaction>
</comment>
<evidence type="ECO:0000256" key="13">
    <source>
        <dbReference type="ARBA" id="ARBA00022989"/>
    </source>
</evidence>
<evidence type="ECO:0000256" key="8">
    <source>
        <dbReference type="ARBA" id="ARBA00022729"/>
    </source>
</evidence>
<accession>A0A8T2S7D0</accession>
<dbReference type="Gene3D" id="3.30.200.20">
    <property type="entry name" value="Phosphorylase Kinase, domain 1"/>
    <property type="match status" value="1"/>
</dbReference>
<dbReference type="PROSITE" id="PS00108">
    <property type="entry name" value="PROTEIN_KINASE_ST"/>
    <property type="match status" value="1"/>
</dbReference>
<dbReference type="GO" id="GO:0004674">
    <property type="term" value="F:protein serine/threonine kinase activity"/>
    <property type="evidence" value="ECO:0007669"/>
    <property type="project" value="UniProtKB-KW"/>
</dbReference>
<evidence type="ECO:0000256" key="11">
    <source>
        <dbReference type="ARBA" id="ARBA00022777"/>
    </source>
</evidence>
<evidence type="ECO:0000256" key="18">
    <source>
        <dbReference type="PROSITE-ProRule" id="PRU10141"/>
    </source>
</evidence>
<dbReference type="InterPro" id="IPR008271">
    <property type="entry name" value="Ser/Thr_kinase_AS"/>
</dbReference>
<protein>
    <recommendedName>
        <fullName evidence="2">non-specific serine/threonine protein kinase</fullName>
        <ecNumber evidence="2">2.7.11.1</ecNumber>
    </recommendedName>
</protein>
<dbReference type="PROSITE" id="PS51450">
    <property type="entry name" value="LRR"/>
    <property type="match status" value="2"/>
</dbReference>
<dbReference type="EC" id="2.7.11.1" evidence="2"/>
<keyword evidence="6" id="KW-0808">Transferase</keyword>
<dbReference type="Gene3D" id="1.10.510.10">
    <property type="entry name" value="Transferase(Phosphotransferase) domain 1"/>
    <property type="match status" value="1"/>
</dbReference>
<evidence type="ECO:0000256" key="21">
    <source>
        <dbReference type="SAM" id="SignalP"/>
    </source>
</evidence>
<sequence>MMDFKRYLSSQWITIILCGLSFCCMHTEAQPGYTSIDCGGTANYSDGNGISWISDSYMGAVSSEGDAKSLDPPPYTTASTPLSTIRYFPGNHSKYCYVFTSEHGVQNGSAYLVRASFWAGSEVPYTTRIPNRVSFDLLIYTDLWDKMTISLPQIDREDFREIYILAIRDSIDVCLVGNSSGTDVPFISSLELRLLDPTLKYVSHMANKTGRRPLLSAYRINYGAPSAQTYIRYQEDGMGDKYDRIWLPNTTQPILKTISTVDSFEGIPMRVLQTAYEEQNSIEISFTLTVGGYYFIFLHFAEISPNVTGAGQRVFDFQVHNGTNIIGWWYDWDTYVESGNLVNSLVYYYYTRPIYIAGGDDGHFGVSFQRKDNSTYGPMISGLDLLQVFDRDISWGTNDSDVSMLREIINAFPSLGSWTGDPCLPYAYNWLTCNNVSRPNIYTISLENHNLHGAIPNQFNSLKHLTELSLAENMLNGSIPNLGDLQNLKILDLHDNQLSGSIPDFLGDLPALTTLNLANNNLSGPIPDKLQQKATKSEINLSIAGNTALCNIQENQEVCKTDTSVNETNNNGKKNRVALIGGLTAVAVFVLLVVLALLFYCLCWKRRKQQTLVDTEVPSQQVKSTHADNSGTQDNDTYYSSRACEMASRPEHSKNGESLAQLFSYNDIISMTENLANPIGEGAFGTVYYGLLKERQPVAVKVLSKNSWQGKREFRSEVEFLSTTQHKNVVQLLGFCTERELVIVYEYMMNGSLSNSLRGRGKTLSLWRDRLRIAVDVARGLEYLHEHCSPPIIHRDVKSNNILLDENLVGKISDFGISKSMKEDYHQTTIIRGHRGYIDPEYLTTKVVTYNIDVYAFGIVLFEIVTGKPPIIKETGKPETALYQWARYHVDRGELSVILDPCLSSDMKEESLVKVIEIAISCVDRQGDKRPTMDEVKSKLQKALHIELGARNTDAYYSEEMVLPMRASHLNAR</sequence>
<reference evidence="23" key="1">
    <citation type="submission" date="2021-08" db="EMBL/GenBank/DDBJ databases">
        <title>WGS assembly of Ceratopteris richardii.</title>
        <authorList>
            <person name="Marchant D.B."/>
            <person name="Chen G."/>
            <person name="Jenkins J."/>
            <person name="Shu S."/>
            <person name="Leebens-Mack J."/>
            <person name="Grimwood J."/>
            <person name="Schmutz J."/>
            <person name="Soltis P."/>
            <person name="Soltis D."/>
            <person name="Chen Z.-H."/>
        </authorList>
    </citation>
    <scope>NUCLEOTIDE SEQUENCE</scope>
    <source>
        <strain evidence="23">Whitten #5841</strain>
        <tissue evidence="23">Leaf</tissue>
    </source>
</reference>
<evidence type="ECO:0000256" key="2">
    <source>
        <dbReference type="ARBA" id="ARBA00012513"/>
    </source>
</evidence>
<keyword evidence="12 18" id="KW-0067">ATP-binding</keyword>
<evidence type="ECO:0000256" key="17">
    <source>
        <dbReference type="ARBA" id="ARBA00048679"/>
    </source>
</evidence>
<keyword evidence="24" id="KW-1185">Reference proteome</keyword>
<dbReference type="InterPro" id="IPR025875">
    <property type="entry name" value="Leu-rich_rpt_4"/>
</dbReference>
<evidence type="ECO:0000313" key="24">
    <source>
        <dbReference type="Proteomes" id="UP000825935"/>
    </source>
</evidence>
<evidence type="ECO:0000256" key="19">
    <source>
        <dbReference type="SAM" id="MobiDB-lite"/>
    </source>
</evidence>
<evidence type="ECO:0000313" key="23">
    <source>
        <dbReference type="EMBL" id="KAH7307101.1"/>
    </source>
</evidence>
<dbReference type="InterPro" id="IPR001611">
    <property type="entry name" value="Leu-rich_rpt"/>
</dbReference>
<dbReference type="OrthoDB" id="4062651at2759"/>
<dbReference type="Gene3D" id="2.60.120.430">
    <property type="entry name" value="Galactose-binding lectin"/>
    <property type="match status" value="1"/>
</dbReference>
<dbReference type="InterPro" id="IPR001245">
    <property type="entry name" value="Ser-Thr/Tyr_kinase_cat_dom"/>
</dbReference>
<dbReference type="SUPFAM" id="SSF56112">
    <property type="entry name" value="Protein kinase-like (PK-like)"/>
    <property type="match status" value="1"/>
</dbReference>
<keyword evidence="13 20" id="KW-1133">Transmembrane helix</keyword>
<dbReference type="Pfam" id="PF12799">
    <property type="entry name" value="LRR_4"/>
    <property type="match status" value="1"/>
</dbReference>
<evidence type="ECO:0000256" key="7">
    <source>
        <dbReference type="ARBA" id="ARBA00022692"/>
    </source>
</evidence>
<evidence type="ECO:0000256" key="1">
    <source>
        <dbReference type="ARBA" id="ARBA00004162"/>
    </source>
</evidence>
<dbReference type="OMA" id="SSQWITI"/>
<dbReference type="InterPro" id="IPR024788">
    <property type="entry name" value="Malectin-like_Carb-bd_dom"/>
</dbReference>
<keyword evidence="7 20" id="KW-0812">Transmembrane</keyword>
<keyword evidence="9" id="KW-0677">Repeat</keyword>
<organism evidence="23 24">
    <name type="scientific">Ceratopteris richardii</name>
    <name type="common">Triangle waterfern</name>
    <dbReference type="NCBI Taxonomy" id="49495"/>
    <lineage>
        <taxon>Eukaryota</taxon>
        <taxon>Viridiplantae</taxon>
        <taxon>Streptophyta</taxon>
        <taxon>Embryophyta</taxon>
        <taxon>Tracheophyta</taxon>
        <taxon>Polypodiopsida</taxon>
        <taxon>Polypodiidae</taxon>
        <taxon>Polypodiales</taxon>
        <taxon>Pteridineae</taxon>
        <taxon>Pteridaceae</taxon>
        <taxon>Parkerioideae</taxon>
        <taxon>Ceratopteris</taxon>
    </lineage>
</organism>
<keyword evidence="4" id="KW-0723">Serine/threonine-protein kinase</keyword>
<dbReference type="PANTHER" id="PTHR45631">
    <property type="entry name" value="OS07G0107800 PROTEIN-RELATED"/>
    <property type="match status" value="1"/>
</dbReference>
<dbReference type="AlphaFoldDB" id="A0A8T2S7D0"/>
<evidence type="ECO:0000256" key="15">
    <source>
        <dbReference type="ARBA" id="ARBA00023157"/>
    </source>
</evidence>
<dbReference type="SUPFAM" id="SSF52058">
    <property type="entry name" value="L domain-like"/>
    <property type="match status" value="1"/>
</dbReference>
<name>A0A8T2S7D0_CERRI</name>
<evidence type="ECO:0000256" key="9">
    <source>
        <dbReference type="ARBA" id="ARBA00022737"/>
    </source>
</evidence>
<dbReference type="Pfam" id="PF12819">
    <property type="entry name" value="Malectin_like"/>
    <property type="match status" value="1"/>
</dbReference>
<keyword evidence="3" id="KW-1003">Cell membrane</keyword>
<dbReference type="FunFam" id="3.80.10.10:FF:000129">
    <property type="entry name" value="Leucine-rich repeat receptor-like kinase"/>
    <property type="match status" value="1"/>
</dbReference>
<comment type="caution">
    <text evidence="23">The sequence shown here is derived from an EMBL/GenBank/DDBJ whole genome shotgun (WGS) entry which is preliminary data.</text>
</comment>
<dbReference type="InterPro" id="IPR011009">
    <property type="entry name" value="Kinase-like_dom_sf"/>
</dbReference>
<evidence type="ECO:0000256" key="12">
    <source>
        <dbReference type="ARBA" id="ARBA00022840"/>
    </source>
</evidence>
<dbReference type="InterPro" id="IPR017441">
    <property type="entry name" value="Protein_kinase_ATP_BS"/>
</dbReference>
<keyword evidence="5" id="KW-0433">Leucine-rich repeat</keyword>
<feature type="chain" id="PRO_5035768763" description="non-specific serine/threonine protein kinase" evidence="21">
    <location>
        <begin position="30"/>
        <end position="973"/>
    </location>
</feature>
<feature type="binding site" evidence="18">
    <location>
        <position position="701"/>
    </location>
    <ligand>
        <name>ATP</name>
        <dbReference type="ChEBI" id="CHEBI:30616"/>
    </ligand>
</feature>
<proteinExistence type="predicted"/>
<dbReference type="EMBL" id="CM035427">
    <property type="protein sequence ID" value="KAH7307101.1"/>
    <property type="molecule type" value="Genomic_DNA"/>
</dbReference>
<gene>
    <name evidence="23" type="ORF">KP509_22G045800</name>
</gene>
<dbReference type="Pfam" id="PF07714">
    <property type="entry name" value="PK_Tyr_Ser-Thr"/>
    <property type="match status" value="1"/>
</dbReference>
<evidence type="ECO:0000256" key="20">
    <source>
        <dbReference type="SAM" id="Phobius"/>
    </source>
</evidence>
<keyword evidence="14 20" id="KW-0472">Membrane</keyword>
<evidence type="ECO:0000256" key="5">
    <source>
        <dbReference type="ARBA" id="ARBA00022614"/>
    </source>
</evidence>
<dbReference type="SMART" id="SM00220">
    <property type="entry name" value="S_TKc"/>
    <property type="match status" value="1"/>
</dbReference>
<dbReference type="PROSITE" id="PS00107">
    <property type="entry name" value="PROTEIN_KINASE_ATP"/>
    <property type="match status" value="1"/>
</dbReference>
<dbReference type="GO" id="GO:0005886">
    <property type="term" value="C:plasma membrane"/>
    <property type="evidence" value="ECO:0007669"/>
    <property type="project" value="UniProtKB-SubCell"/>
</dbReference>
<evidence type="ECO:0000256" key="3">
    <source>
        <dbReference type="ARBA" id="ARBA00022475"/>
    </source>
</evidence>
<feature type="transmembrane region" description="Helical" evidence="20">
    <location>
        <begin position="577"/>
        <end position="602"/>
    </location>
</feature>
<feature type="region of interest" description="Disordered" evidence="19">
    <location>
        <begin position="614"/>
        <end position="634"/>
    </location>
</feature>
<evidence type="ECO:0000256" key="16">
    <source>
        <dbReference type="ARBA" id="ARBA00047899"/>
    </source>
</evidence>
<feature type="domain" description="Protein kinase" evidence="22">
    <location>
        <begin position="673"/>
        <end position="948"/>
    </location>
</feature>
<dbReference type="InterPro" id="IPR000719">
    <property type="entry name" value="Prot_kinase_dom"/>
</dbReference>
<dbReference type="Gene3D" id="3.80.10.10">
    <property type="entry name" value="Ribonuclease Inhibitor"/>
    <property type="match status" value="1"/>
</dbReference>
<evidence type="ECO:0000256" key="10">
    <source>
        <dbReference type="ARBA" id="ARBA00022741"/>
    </source>
</evidence>
<dbReference type="Proteomes" id="UP000825935">
    <property type="component" value="Chromosome 22"/>
</dbReference>
<comment type="catalytic activity">
    <reaction evidence="17">
        <text>L-seryl-[protein] + ATP = O-phospho-L-seryl-[protein] + ADP + H(+)</text>
        <dbReference type="Rhea" id="RHEA:17989"/>
        <dbReference type="Rhea" id="RHEA-COMP:9863"/>
        <dbReference type="Rhea" id="RHEA-COMP:11604"/>
        <dbReference type="ChEBI" id="CHEBI:15378"/>
        <dbReference type="ChEBI" id="CHEBI:29999"/>
        <dbReference type="ChEBI" id="CHEBI:30616"/>
        <dbReference type="ChEBI" id="CHEBI:83421"/>
        <dbReference type="ChEBI" id="CHEBI:456216"/>
        <dbReference type="EC" id="2.7.11.1"/>
    </reaction>
</comment>
<dbReference type="FunFam" id="1.10.510.10:FF:000468">
    <property type="entry name" value="PTI1-like tyrosine-protein kinase 3"/>
    <property type="match status" value="1"/>
</dbReference>
<evidence type="ECO:0000256" key="6">
    <source>
        <dbReference type="ARBA" id="ARBA00022679"/>
    </source>
</evidence>
<evidence type="ECO:0000256" key="14">
    <source>
        <dbReference type="ARBA" id="ARBA00023136"/>
    </source>
</evidence>
<dbReference type="GO" id="GO:0005524">
    <property type="term" value="F:ATP binding"/>
    <property type="evidence" value="ECO:0007669"/>
    <property type="project" value="UniProtKB-UniRule"/>
</dbReference>
<keyword evidence="11" id="KW-0418">Kinase</keyword>
<feature type="signal peptide" evidence="21">
    <location>
        <begin position="1"/>
        <end position="29"/>
    </location>
</feature>
<keyword evidence="8 21" id="KW-0732">Signal</keyword>
<keyword evidence="10 18" id="KW-0547">Nucleotide-binding</keyword>
<dbReference type="PROSITE" id="PS50011">
    <property type="entry name" value="PROTEIN_KINASE_DOM"/>
    <property type="match status" value="1"/>
</dbReference>
<evidence type="ECO:0000259" key="22">
    <source>
        <dbReference type="PROSITE" id="PS50011"/>
    </source>
</evidence>
<keyword evidence="15" id="KW-1015">Disulfide bond</keyword>